<protein>
    <submittedName>
        <fullName evidence="1">Uncharacterized protein</fullName>
    </submittedName>
</protein>
<name>A0ABR2L6A9_9EUKA</name>
<evidence type="ECO:0000313" key="1">
    <source>
        <dbReference type="EMBL" id="KAK8898849.1"/>
    </source>
</evidence>
<evidence type="ECO:0000313" key="2">
    <source>
        <dbReference type="Proteomes" id="UP001470230"/>
    </source>
</evidence>
<keyword evidence="2" id="KW-1185">Reference proteome</keyword>
<dbReference type="Proteomes" id="UP001470230">
    <property type="component" value="Unassembled WGS sequence"/>
</dbReference>
<dbReference type="EMBL" id="JAPFFF010000001">
    <property type="protein sequence ID" value="KAK8898849.1"/>
    <property type="molecule type" value="Genomic_DNA"/>
</dbReference>
<comment type="caution">
    <text evidence="1">The sequence shown here is derived from an EMBL/GenBank/DDBJ whole genome shotgun (WGS) entry which is preliminary data.</text>
</comment>
<reference evidence="1 2" key="1">
    <citation type="submission" date="2024-04" db="EMBL/GenBank/DDBJ databases">
        <title>Tritrichomonas musculus Genome.</title>
        <authorList>
            <person name="Alves-Ferreira E."/>
            <person name="Grigg M."/>
            <person name="Lorenzi H."/>
            <person name="Galac M."/>
        </authorList>
    </citation>
    <scope>NUCLEOTIDE SEQUENCE [LARGE SCALE GENOMIC DNA]</scope>
    <source>
        <strain evidence="1 2">EAF2021</strain>
    </source>
</reference>
<accession>A0ABR2L6A9</accession>
<gene>
    <name evidence="1" type="ORF">M9Y10_001141</name>
</gene>
<sequence>MRNEYSQAFVLKSLEIKRVIEVMMLNDFGDIDTSKADNILKKYKLPFPDFSSQFISSFMKRNRLSWRQGHYSRRGNVDRQYA</sequence>
<proteinExistence type="predicted"/>
<organism evidence="1 2">
    <name type="scientific">Tritrichomonas musculus</name>
    <dbReference type="NCBI Taxonomy" id="1915356"/>
    <lineage>
        <taxon>Eukaryota</taxon>
        <taxon>Metamonada</taxon>
        <taxon>Parabasalia</taxon>
        <taxon>Tritrichomonadida</taxon>
        <taxon>Tritrichomonadidae</taxon>
        <taxon>Tritrichomonas</taxon>
    </lineage>
</organism>